<gene>
    <name evidence="3" type="ORF">FHS28_004101</name>
</gene>
<evidence type="ECO:0000256" key="1">
    <source>
        <dbReference type="SAM" id="MobiDB-lite"/>
    </source>
</evidence>
<proteinExistence type="predicted"/>
<organism evidence="3 4">
    <name type="scientific">Roseateles terrae</name>
    <dbReference type="NCBI Taxonomy" id="431060"/>
    <lineage>
        <taxon>Bacteria</taxon>
        <taxon>Pseudomonadati</taxon>
        <taxon>Pseudomonadota</taxon>
        <taxon>Betaproteobacteria</taxon>
        <taxon>Burkholderiales</taxon>
        <taxon>Sphaerotilaceae</taxon>
        <taxon>Roseateles</taxon>
    </lineage>
</organism>
<dbReference type="Pfam" id="PF00188">
    <property type="entry name" value="CAP"/>
    <property type="match status" value="1"/>
</dbReference>
<dbReference type="InterPro" id="IPR014044">
    <property type="entry name" value="CAP_dom"/>
</dbReference>
<evidence type="ECO:0000313" key="3">
    <source>
        <dbReference type="EMBL" id="MBB3196679.1"/>
    </source>
</evidence>
<comment type="caution">
    <text evidence="3">The sequence shown here is derived from an EMBL/GenBank/DDBJ whole genome shotgun (WGS) entry which is preliminary data.</text>
</comment>
<feature type="domain" description="SCP" evidence="2">
    <location>
        <begin position="82"/>
        <end position="211"/>
    </location>
</feature>
<dbReference type="InterPro" id="IPR035940">
    <property type="entry name" value="CAP_sf"/>
</dbReference>
<name>A0ABR6GZI9_9BURK</name>
<dbReference type="Gene3D" id="3.40.33.10">
    <property type="entry name" value="CAP"/>
    <property type="match status" value="1"/>
</dbReference>
<protein>
    <submittedName>
        <fullName evidence="3">Uncharacterized protein YkwD</fullName>
    </submittedName>
</protein>
<evidence type="ECO:0000259" key="2">
    <source>
        <dbReference type="Pfam" id="PF00188"/>
    </source>
</evidence>
<dbReference type="PANTHER" id="PTHR31157:SF1">
    <property type="entry name" value="SCP DOMAIN-CONTAINING PROTEIN"/>
    <property type="match status" value="1"/>
</dbReference>
<evidence type="ECO:0000313" key="4">
    <source>
        <dbReference type="Proteomes" id="UP000574369"/>
    </source>
</evidence>
<dbReference type="EMBL" id="JACHXO010000008">
    <property type="protein sequence ID" value="MBB3196679.1"/>
    <property type="molecule type" value="Genomic_DNA"/>
</dbReference>
<feature type="compositionally biased region" description="Polar residues" evidence="1">
    <location>
        <begin position="14"/>
        <end position="23"/>
    </location>
</feature>
<dbReference type="SUPFAM" id="SSF55797">
    <property type="entry name" value="PR-1-like"/>
    <property type="match status" value="1"/>
</dbReference>
<dbReference type="CDD" id="cd05379">
    <property type="entry name" value="CAP_bacterial"/>
    <property type="match status" value="1"/>
</dbReference>
<dbReference type="Proteomes" id="UP000574369">
    <property type="component" value="Unassembled WGS sequence"/>
</dbReference>
<accession>A0ABR6GZI9</accession>
<dbReference type="PANTHER" id="PTHR31157">
    <property type="entry name" value="SCP DOMAIN-CONTAINING PROTEIN"/>
    <property type="match status" value="1"/>
</dbReference>
<keyword evidence="4" id="KW-1185">Reference proteome</keyword>
<dbReference type="RefSeq" id="WP_088453664.1">
    <property type="nucleotide sequence ID" value="NZ_JACHXO010000008.1"/>
</dbReference>
<reference evidence="3 4" key="1">
    <citation type="submission" date="2020-08" db="EMBL/GenBank/DDBJ databases">
        <title>Genomic Encyclopedia of Type Strains, Phase III (KMG-III): the genomes of soil and plant-associated and newly described type strains.</title>
        <authorList>
            <person name="Whitman W."/>
        </authorList>
    </citation>
    <scope>NUCLEOTIDE SEQUENCE [LARGE SCALE GENOMIC DNA]</scope>
    <source>
        <strain evidence="3 4">CECT 7247</strain>
    </source>
</reference>
<sequence>MDTFLTHGRAAGTPRTSPVSTAATRRAGWPALLLTLTLAACGGGGSDSSSGSGSSGSGSGAAPDGQATCKLAADADFQKQLLDAINAARAAGANCGTSGTFAATTPLGWNALLAQAADNQSIDMSTNNFFSHTGSNGSTLGQRVTAVGYPWTALGENIAAGQTSVDSVMKGWLASPGHCANIMNPTFQEVGVSCRLAASTKNDYGTYWTMDLGARR</sequence>
<feature type="region of interest" description="Disordered" evidence="1">
    <location>
        <begin position="1"/>
        <end position="24"/>
    </location>
</feature>